<dbReference type="AlphaFoldDB" id="A0A1M4TN14"/>
<evidence type="ECO:0000256" key="2">
    <source>
        <dbReference type="ARBA" id="ARBA00005046"/>
    </source>
</evidence>
<dbReference type="Pfam" id="PF00994">
    <property type="entry name" value="MoCF_biosynth"/>
    <property type="match status" value="1"/>
</dbReference>
<evidence type="ECO:0000259" key="4">
    <source>
        <dbReference type="SMART" id="SM00852"/>
    </source>
</evidence>
<dbReference type="UniPathway" id="UPA00344"/>
<sequence>MIKVGILTSSDKGYAGERIDESGKLIAERAGEIPGEVIEYVIVPDEIEEIKYNLIQMSDVAKVDLILTTGGTGFSPRDITPEATLSVIDKIAPGIPEAMRAKSLEITNRAMLSRAVAGIRKKTLIINMPGSKKAVDECLDVIIPVLSHAIEILRGEGGECGRG</sequence>
<dbReference type="NCBIfam" id="TIGR00177">
    <property type="entry name" value="molyb_syn"/>
    <property type="match status" value="1"/>
</dbReference>
<dbReference type="EMBL" id="FQTU01000002">
    <property type="protein sequence ID" value="SHE45889.1"/>
    <property type="molecule type" value="Genomic_DNA"/>
</dbReference>
<feature type="domain" description="MoaB/Mog" evidence="4">
    <location>
        <begin position="5"/>
        <end position="149"/>
    </location>
</feature>
<dbReference type="InterPro" id="IPR036425">
    <property type="entry name" value="MoaB/Mog-like_dom_sf"/>
</dbReference>
<evidence type="ECO:0000313" key="5">
    <source>
        <dbReference type="EMBL" id="SHE45889.1"/>
    </source>
</evidence>
<dbReference type="CDD" id="cd00886">
    <property type="entry name" value="MogA_MoaB"/>
    <property type="match status" value="1"/>
</dbReference>
<keyword evidence="3" id="KW-0501">Molybdenum cofactor biosynthesis</keyword>
<evidence type="ECO:0000313" key="6">
    <source>
        <dbReference type="Proteomes" id="UP000184251"/>
    </source>
</evidence>
<dbReference type="GO" id="GO:0006777">
    <property type="term" value="P:Mo-molybdopterin cofactor biosynthetic process"/>
    <property type="evidence" value="ECO:0007669"/>
    <property type="project" value="UniProtKB-KW"/>
</dbReference>
<dbReference type="RefSeq" id="WP_073269543.1">
    <property type="nucleotide sequence ID" value="NZ_FQTU01000002.1"/>
</dbReference>
<comment type="function">
    <text evidence="1">May be involved in the biosynthesis of molybdopterin.</text>
</comment>
<dbReference type="InterPro" id="IPR001453">
    <property type="entry name" value="MoaB/Mog_dom"/>
</dbReference>
<dbReference type="SMART" id="SM00852">
    <property type="entry name" value="MoCF_biosynth"/>
    <property type="match status" value="1"/>
</dbReference>
<dbReference type="PANTHER" id="PTHR43764:SF1">
    <property type="entry name" value="MOLYBDOPTERIN MOLYBDOTRANSFERASE"/>
    <property type="match status" value="1"/>
</dbReference>
<keyword evidence="6" id="KW-1185">Reference proteome</keyword>
<dbReference type="InterPro" id="IPR051920">
    <property type="entry name" value="MPT_Adenylyltrnsfr/MoaC-Rel"/>
</dbReference>
<comment type="pathway">
    <text evidence="2">Cofactor biosynthesis; molybdopterin biosynthesis.</text>
</comment>
<dbReference type="SUPFAM" id="SSF53218">
    <property type="entry name" value="Molybdenum cofactor biosynthesis proteins"/>
    <property type="match status" value="1"/>
</dbReference>
<dbReference type="PANTHER" id="PTHR43764">
    <property type="entry name" value="MOLYBDENUM COFACTOR BIOSYNTHESIS"/>
    <property type="match status" value="1"/>
</dbReference>
<accession>A0A1M4TN14</accession>
<reference evidence="5 6" key="1">
    <citation type="submission" date="2016-11" db="EMBL/GenBank/DDBJ databases">
        <authorList>
            <person name="Jaros S."/>
            <person name="Januszkiewicz K."/>
            <person name="Wedrychowicz H."/>
        </authorList>
    </citation>
    <scope>NUCLEOTIDE SEQUENCE [LARGE SCALE GENOMIC DNA]</scope>
    <source>
        <strain evidence="5 6">DSM 14828</strain>
    </source>
</reference>
<protein>
    <submittedName>
        <fullName evidence="5">Molybdenum cofactor synthesis domain-containing protein</fullName>
    </submittedName>
</protein>
<dbReference type="Proteomes" id="UP000184251">
    <property type="component" value="Unassembled WGS sequence"/>
</dbReference>
<dbReference type="PROSITE" id="PS01078">
    <property type="entry name" value="MOCF_BIOSYNTHESIS_1"/>
    <property type="match status" value="1"/>
</dbReference>
<gene>
    <name evidence="5" type="ORF">SAMN02746064_00553</name>
</gene>
<evidence type="ECO:0000256" key="3">
    <source>
        <dbReference type="ARBA" id="ARBA00023150"/>
    </source>
</evidence>
<evidence type="ECO:0000256" key="1">
    <source>
        <dbReference type="ARBA" id="ARBA00003487"/>
    </source>
</evidence>
<dbReference type="STRING" id="1120975.SAMN02746064_00553"/>
<name>A0A1M4TN14_9FIRM</name>
<organism evidence="5 6">
    <name type="scientific">Alkalibacter saccharofermentans DSM 14828</name>
    <dbReference type="NCBI Taxonomy" id="1120975"/>
    <lineage>
        <taxon>Bacteria</taxon>
        <taxon>Bacillati</taxon>
        <taxon>Bacillota</taxon>
        <taxon>Clostridia</taxon>
        <taxon>Eubacteriales</taxon>
        <taxon>Eubacteriaceae</taxon>
        <taxon>Alkalibacter</taxon>
    </lineage>
</organism>
<dbReference type="OrthoDB" id="9784492at2"/>
<dbReference type="Gene3D" id="3.40.980.10">
    <property type="entry name" value="MoaB/Mog-like domain"/>
    <property type="match status" value="1"/>
</dbReference>
<proteinExistence type="predicted"/>
<dbReference type="InterPro" id="IPR008284">
    <property type="entry name" value="MoCF_biosynth_CS"/>
</dbReference>